<accession>A0A642KS32</accession>
<dbReference type="EMBL" id="VWAW01000008">
    <property type="protein sequence ID" value="KAA5173751.1"/>
    <property type="molecule type" value="Genomic_DNA"/>
</dbReference>
<dbReference type="SUPFAM" id="SSF49785">
    <property type="entry name" value="Galactose-binding domain-like"/>
    <property type="match status" value="1"/>
</dbReference>
<gene>
    <name evidence="1" type="ORF">F2Z29_11145</name>
</gene>
<dbReference type="Proteomes" id="UP000436803">
    <property type="component" value="Unassembled WGS sequence"/>
</dbReference>
<name>A0A642KS32_BACFG</name>
<sequence>MSLLNYNRYKICISPKSAKRQGLRTGDIVRRQYFDGQNIIYTLMAVLDTGTDLITTLEGQQQESTYFVGALLDGDVPQDGQILDFVRVTNLFDEDRSGAMYLTASDSESPYMDVIDGMVQEKSLCYPGNDNTCRYTLTTGNCLSGEYFSYKEGCNRVFRMVRNGIPLTGEAGLEQIIGKGLENPERILISYKIRASGDFPTIPFSLGYTDGTETDGSGTISVSTDWQYKLTFITIDYLPTYERSFKLYLSALQADDWCEIAELNIIRLSDIATFADATKARVGKIQGLIDPTFGRLDGYGAYFQNLYAARNVSIAGTLTAGDESGFASTFYVGRIHKNCLINSSSGHFTGIVEKAIGEQPPAGIGDVFRIPAGGVMLTAQTRNWVETHQGESYCFSFWAKGTSGTLSVSQNGYPLQEIEIDDQWKRYHIPFVIRYEELEDLLIEITANITGAMFCCAQLEKGERATLYQATDDKLADTDEYGAWFARGGIGGTIQNPLLKLNADGSISAGDGSFVINPDGTGYFAEGRFKWTKDTITLQDVTIRWEDFDDEARQNLLTKYVTITGTNLFHYADALQEDTCEPKEIILFATEYNFTATARKWQYMGSEGNWKDIPGNGSDFFRLLPDAHFWENREVLTLRYVATLDEVEYIETCTVSKQYDGADNYSVYIASTNGNVFRNGIISTTLSARVLKGGEDVTHLIPDKNFLWTRAGNDTADDALWNSAPHTGKVVEITGEDVFRKAVFDCEVIISTL</sequence>
<comment type="caution">
    <text evidence="1">The sequence shown here is derived from an EMBL/GenBank/DDBJ whole genome shotgun (WGS) entry which is preliminary data.</text>
</comment>
<evidence type="ECO:0000313" key="2">
    <source>
        <dbReference type="Proteomes" id="UP000436803"/>
    </source>
</evidence>
<organism evidence="1 2">
    <name type="scientific">Bacteroides fragilis</name>
    <dbReference type="NCBI Taxonomy" id="817"/>
    <lineage>
        <taxon>Bacteria</taxon>
        <taxon>Pseudomonadati</taxon>
        <taxon>Bacteroidota</taxon>
        <taxon>Bacteroidia</taxon>
        <taxon>Bacteroidales</taxon>
        <taxon>Bacteroidaceae</taxon>
        <taxon>Bacteroides</taxon>
    </lineage>
</organism>
<dbReference type="InterPro" id="IPR008979">
    <property type="entry name" value="Galactose-bd-like_sf"/>
</dbReference>
<reference evidence="1 2" key="1">
    <citation type="journal article" date="2019" name="Nat. Med.">
        <title>A library of human gut bacterial isolates paired with longitudinal multiomics data enables mechanistic microbiome research.</title>
        <authorList>
            <person name="Poyet M."/>
            <person name="Groussin M."/>
            <person name="Gibbons S.M."/>
            <person name="Avila-Pacheco J."/>
            <person name="Jiang X."/>
            <person name="Kearney S.M."/>
            <person name="Perrotta A.R."/>
            <person name="Berdy B."/>
            <person name="Zhao S."/>
            <person name="Lieberman T.D."/>
            <person name="Swanson P.K."/>
            <person name="Smith M."/>
            <person name="Roesemann S."/>
            <person name="Alexander J.E."/>
            <person name="Rich S.A."/>
            <person name="Livny J."/>
            <person name="Vlamakis H."/>
            <person name="Clish C."/>
            <person name="Bullock K."/>
            <person name="Deik A."/>
            <person name="Scott J."/>
            <person name="Pierce K.A."/>
            <person name="Xavier R.J."/>
            <person name="Alm E.J."/>
        </authorList>
    </citation>
    <scope>NUCLEOTIDE SEQUENCE [LARGE SCALE GENOMIC DNA]</scope>
    <source>
        <strain evidence="1 2">BIOML-A7</strain>
    </source>
</reference>
<evidence type="ECO:0000313" key="1">
    <source>
        <dbReference type="EMBL" id="KAA5173751.1"/>
    </source>
</evidence>
<protein>
    <submittedName>
        <fullName evidence="1">Uncharacterized protein</fullName>
    </submittedName>
</protein>
<dbReference type="AlphaFoldDB" id="A0A642KS32"/>
<proteinExistence type="predicted"/>